<dbReference type="EMBL" id="JAATJA010000001">
    <property type="protein sequence ID" value="NJB66998.1"/>
    <property type="molecule type" value="Genomic_DNA"/>
</dbReference>
<accession>A0A846QF90</accession>
<evidence type="ECO:0000313" key="3">
    <source>
        <dbReference type="Proteomes" id="UP000580856"/>
    </source>
</evidence>
<evidence type="ECO:0000313" key="2">
    <source>
        <dbReference type="EMBL" id="NJB66998.1"/>
    </source>
</evidence>
<evidence type="ECO:0008006" key="4">
    <source>
        <dbReference type="Google" id="ProtNLM"/>
    </source>
</evidence>
<dbReference type="PROSITE" id="PS51257">
    <property type="entry name" value="PROKAR_LIPOPROTEIN"/>
    <property type="match status" value="1"/>
</dbReference>
<evidence type="ECO:0000256" key="1">
    <source>
        <dbReference type="SAM" id="SignalP"/>
    </source>
</evidence>
<dbReference type="Proteomes" id="UP000580856">
    <property type="component" value="Unassembled WGS sequence"/>
</dbReference>
<keyword evidence="1" id="KW-0732">Signal</keyword>
<dbReference type="RefSeq" id="WP_167940089.1">
    <property type="nucleotide sequence ID" value="NZ_JAATJA010000001.1"/>
</dbReference>
<reference evidence="2 3" key="1">
    <citation type="submission" date="2020-03" db="EMBL/GenBank/DDBJ databases">
        <title>Genomic Encyclopedia of Type Strains, Phase IV (KMG-IV): sequencing the most valuable type-strain genomes for metagenomic binning, comparative biology and taxonomic classification.</title>
        <authorList>
            <person name="Goeker M."/>
        </authorList>
    </citation>
    <scope>NUCLEOTIDE SEQUENCE [LARGE SCALE GENOMIC DNA]</scope>
    <source>
        <strain evidence="2 3">DSM 24233</strain>
    </source>
</reference>
<keyword evidence="3" id="KW-1185">Reference proteome</keyword>
<name>A0A846QF90_9BACT</name>
<sequence length="249" mass="26123">MTAARRTRLAVVLVVLVSMLAALGCQPTRPLPQPRRVVDPSTVDGAVVTPRWDIAAVAYEHFGQGMDYAEAGLAPVFLVFRNKSLQAPVVQVEEVRGQGVDGEYLAYSLEEATSLVFASESFRNTAYNAGRSAALGSFLGAGLGALIGTIGGGDNIWKGAAIGAAGGALAGGAAGAYGSSERDLKQVIRRELTQYGWNDEPLPSDYTRVGYLYFPADRGVSSVSLVVRVGGEILSYKVPVANPAAKTDK</sequence>
<gene>
    <name evidence="2" type="ORF">GGQ74_000638</name>
</gene>
<proteinExistence type="predicted"/>
<feature type="signal peptide" evidence="1">
    <location>
        <begin position="1"/>
        <end position="24"/>
    </location>
</feature>
<organism evidence="2 3">
    <name type="scientific">Desulfobaculum xiamenense</name>
    <dbReference type="NCBI Taxonomy" id="995050"/>
    <lineage>
        <taxon>Bacteria</taxon>
        <taxon>Pseudomonadati</taxon>
        <taxon>Thermodesulfobacteriota</taxon>
        <taxon>Desulfovibrionia</taxon>
        <taxon>Desulfovibrionales</taxon>
        <taxon>Desulfovibrionaceae</taxon>
        <taxon>Desulfobaculum</taxon>
    </lineage>
</organism>
<protein>
    <recommendedName>
        <fullName evidence="4">Glycine zipper domain-containing protein</fullName>
    </recommendedName>
</protein>
<comment type="caution">
    <text evidence="2">The sequence shown here is derived from an EMBL/GenBank/DDBJ whole genome shotgun (WGS) entry which is preliminary data.</text>
</comment>
<feature type="chain" id="PRO_5032624456" description="Glycine zipper domain-containing protein" evidence="1">
    <location>
        <begin position="25"/>
        <end position="249"/>
    </location>
</feature>
<dbReference type="AlphaFoldDB" id="A0A846QF90"/>